<keyword evidence="4" id="KW-1185">Reference proteome</keyword>
<evidence type="ECO:0000313" key="4">
    <source>
        <dbReference type="Proteomes" id="UP001642520"/>
    </source>
</evidence>
<evidence type="ECO:0000256" key="2">
    <source>
        <dbReference type="SAM" id="Phobius"/>
    </source>
</evidence>
<organism evidence="3 4">
    <name type="scientific">Xylocopa violacea</name>
    <name type="common">Violet carpenter bee</name>
    <name type="synonym">Apis violacea</name>
    <dbReference type="NCBI Taxonomy" id="135666"/>
    <lineage>
        <taxon>Eukaryota</taxon>
        <taxon>Metazoa</taxon>
        <taxon>Ecdysozoa</taxon>
        <taxon>Arthropoda</taxon>
        <taxon>Hexapoda</taxon>
        <taxon>Insecta</taxon>
        <taxon>Pterygota</taxon>
        <taxon>Neoptera</taxon>
        <taxon>Endopterygota</taxon>
        <taxon>Hymenoptera</taxon>
        <taxon>Apocrita</taxon>
        <taxon>Aculeata</taxon>
        <taxon>Apoidea</taxon>
        <taxon>Anthophila</taxon>
        <taxon>Apidae</taxon>
        <taxon>Xylocopa</taxon>
        <taxon>Xylocopa</taxon>
    </lineage>
</organism>
<keyword evidence="2" id="KW-0812">Transmembrane</keyword>
<feature type="region of interest" description="Disordered" evidence="1">
    <location>
        <begin position="88"/>
        <end position="116"/>
    </location>
</feature>
<protein>
    <submittedName>
        <fullName evidence="3">Uncharacterized protein</fullName>
    </submittedName>
</protein>
<sequence length="142" mass="16239">MHIHIYALCYFTHYIHTRIQIMYANASVSFSSPPQVYICSERVFSFLIRIRHSVLARTQPRVRFFFLLSFLFFFLYFFSTSPATILHGSPRRGDSTTTSITPTAPFRSRSLGSSSDPSGTDVLLADYLYVLLTQFFPSIVAS</sequence>
<proteinExistence type="predicted"/>
<feature type="compositionally biased region" description="Low complexity" evidence="1">
    <location>
        <begin position="107"/>
        <end position="116"/>
    </location>
</feature>
<name>A0ABP1NEP1_XYLVO</name>
<evidence type="ECO:0000256" key="1">
    <source>
        <dbReference type="SAM" id="MobiDB-lite"/>
    </source>
</evidence>
<comment type="caution">
    <text evidence="3">The sequence shown here is derived from an EMBL/GenBank/DDBJ whole genome shotgun (WGS) entry which is preliminary data.</text>
</comment>
<evidence type="ECO:0000313" key="3">
    <source>
        <dbReference type="EMBL" id="CAL7939460.1"/>
    </source>
</evidence>
<gene>
    <name evidence="3" type="ORF">XYLVIOL_LOCUS3901</name>
</gene>
<keyword evidence="2" id="KW-1133">Transmembrane helix</keyword>
<reference evidence="3 4" key="1">
    <citation type="submission" date="2024-08" db="EMBL/GenBank/DDBJ databases">
        <authorList>
            <person name="Will J Nash"/>
            <person name="Angela Man"/>
            <person name="Seanna McTaggart"/>
            <person name="Kendall Baker"/>
            <person name="Tom Barker"/>
            <person name="Leah Catchpole"/>
            <person name="Alex Durrant"/>
            <person name="Karim Gharbi"/>
            <person name="Naomi Irish"/>
            <person name="Gemy Kaithakottil"/>
            <person name="Debby Ku"/>
            <person name="Aaliyah Providence"/>
            <person name="Felix Shaw"/>
            <person name="David Swarbreck"/>
            <person name="Chris Watkins"/>
            <person name="Ann M. McCartney"/>
            <person name="Giulio Formenti"/>
            <person name="Alice Mouton"/>
            <person name="Noel Vella"/>
            <person name="Bjorn M von Reumont"/>
            <person name="Adriana Vella"/>
            <person name="Wilfried Haerty"/>
        </authorList>
    </citation>
    <scope>NUCLEOTIDE SEQUENCE [LARGE SCALE GENOMIC DNA]</scope>
</reference>
<dbReference type="Proteomes" id="UP001642520">
    <property type="component" value="Unassembled WGS sequence"/>
</dbReference>
<feature type="transmembrane region" description="Helical" evidence="2">
    <location>
        <begin position="64"/>
        <end position="86"/>
    </location>
</feature>
<keyword evidence="2" id="KW-0472">Membrane</keyword>
<dbReference type="EMBL" id="CAXAJV020001290">
    <property type="protein sequence ID" value="CAL7939460.1"/>
    <property type="molecule type" value="Genomic_DNA"/>
</dbReference>
<accession>A0ABP1NEP1</accession>